<sequence length="80" mass="8755">CRVDLLIEQVLRIDPKSHLLSVSTSQLGTNIPSSHVRHSTPSLIKQQQTFIPAAKVIEQPPLPVPVLRMPQQALSGRVSA</sequence>
<dbReference type="AlphaFoldDB" id="A0A8S3CY35"/>
<gene>
    <name evidence="1" type="ORF">GIL414_LOCUS46158</name>
    <name evidence="2" type="ORF">SMN809_LOCUS52480</name>
</gene>
<evidence type="ECO:0000313" key="1">
    <source>
        <dbReference type="EMBL" id="CAF4776507.1"/>
    </source>
</evidence>
<organism evidence="2 3">
    <name type="scientific">Rotaria magnacalcarata</name>
    <dbReference type="NCBI Taxonomy" id="392030"/>
    <lineage>
        <taxon>Eukaryota</taxon>
        <taxon>Metazoa</taxon>
        <taxon>Spiralia</taxon>
        <taxon>Gnathifera</taxon>
        <taxon>Rotifera</taxon>
        <taxon>Eurotatoria</taxon>
        <taxon>Bdelloidea</taxon>
        <taxon>Philodinida</taxon>
        <taxon>Philodinidae</taxon>
        <taxon>Rotaria</taxon>
    </lineage>
</organism>
<feature type="non-terminal residue" evidence="2">
    <location>
        <position position="1"/>
    </location>
</feature>
<dbReference type="Proteomes" id="UP000676336">
    <property type="component" value="Unassembled WGS sequence"/>
</dbReference>
<evidence type="ECO:0000313" key="3">
    <source>
        <dbReference type="Proteomes" id="UP000676336"/>
    </source>
</evidence>
<dbReference type="EMBL" id="CAJOBI010178359">
    <property type="protein sequence ID" value="CAF4916370.1"/>
    <property type="molecule type" value="Genomic_DNA"/>
</dbReference>
<evidence type="ECO:0000313" key="2">
    <source>
        <dbReference type="EMBL" id="CAF4916370.1"/>
    </source>
</evidence>
<reference evidence="2" key="1">
    <citation type="submission" date="2021-02" db="EMBL/GenBank/DDBJ databases">
        <authorList>
            <person name="Nowell W R."/>
        </authorList>
    </citation>
    <scope>NUCLEOTIDE SEQUENCE</scope>
</reference>
<dbReference type="Proteomes" id="UP000681720">
    <property type="component" value="Unassembled WGS sequence"/>
</dbReference>
<protein>
    <submittedName>
        <fullName evidence="2">Uncharacterized protein</fullName>
    </submittedName>
</protein>
<dbReference type="EMBL" id="CAJOBJ010144153">
    <property type="protein sequence ID" value="CAF4776507.1"/>
    <property type="molecule type" value="Genomic_DNA"/>
</dbReference>
<feature type="non-terminal residue" evidence="2">
    <location>
        <position position="80"/>
    </location>
</feature>
<accession>A0A8S3CY35</accession>
<name>A0A8S3CY35_9BILA</name>
<comment type="caution">
    <text evidence="2">The sequence shown here is derived from an EMBL/GenBank/DDBJ whole genome shotgun (WGS) entry which is preliminary data.</text>
</comment>
<proteinExistence type="predicted"/>